<protein>
    <submittedName>
        <fullName evidence="1">Uncharacterized protein</fullName>
    </submittedName>
</protein>
<proteinExistence type="predicted"/>
<organism evidence="1 2">
    <name type="scientific">Rhodococcus sacchari</name>
    <dbReference type="NCBI Taxonomy" id="2962047"/>
    <lineage>
        <taxon>Bacteria</taxon>
        <taxon>Bacillati</taxon>
        <taxon>Actinomycetota</taxon>
        <taxon>Actinomycetes</taxon>
        <taxon>Mycobacteriales</taxon>
        <taxon>Nocardiaceae</taxon>
        <taxon>Rhodococcus</taxon>
    </lineage>
</organism>
<keyword evidence="2" id="KW-1185">Reference proteome</keyword>
<reference evidence="1" key="1">
    <citation type="submission" date="2022-10" db="EMBL/GenBank/DDBJ databases">
        <title>Rhodococcus ferula Z13 complete genome.</title>
        <authorList>
            <person name="Long X."/>
            <person name="Zang M."/>
        </authorList>
    </citation>
    <scope>NUCLEOTIDE SEQUENCE</scope>
    <source>
        <strain evidence="1">Z13</strain>
    </source>
</reference>
<dbReference type="EMBL" id="CP107551">
    <property type="protein sequence ID" value="UYP17485.1"/>
    <property type="molecule type" value="Genomic_DNA"/>
</dbReference>
<evidence type="ECO:0000313" key="2">
    <source>
        <dbReference type="Proteomes" id="UP001156484"/>
    </source>
</evidence>
<dbReference type="Proteomes" id="UP001156484">
    <property type="component" value="Chromosome"/>
</dbReference>
<name>A0ACD4DBY6_9NOCA</name>
<sequence length="143" mass="14831">MAAVRDDHEALLTELLLLADTVLDRVEGVVQQFAESTRDTPAAAPGTTASAGEPDGATTPAASNGCTWCPLCAGAALLRGENHELVSRLAERIATLIAVLRELLARYLPKPPDDGGAAAAPEPSPGPPPRGRSFTPIEVTVRT</sequence>
<accession>A0ACD4DBY6</accession>
<evidence type="ECO:0000313" key="1">
    <source>
        <dbReference type="EMBL" id="UYP17485.1"/>
    </source>
</evidence>
<gene>
    <name evidence="1" type="ORF">OED52_12320</name>
</gene>